<keyword evidence="2" id="KW-0479">Metal-binding</keyword>
<dbReference type="Proteomes" id="UP000024816">
    <property type="component" value="Unassembled WGS sequence"/>
</dbReference>
<keyword evidence="5" id="KW-1185">Reference proteome</keyword>
<dbReference type="NCBIfam" id="TIGR00055">
    <property type="entry name" value="uppS"/>
    <property type="match status" value="1"/>
</dbReference>
<evidence type="ECO:0000256" key="3">
    <source>
        <dbReference type="SAM" id="MobiDB-lite"/>
    </source>
</evidence>
<dbReference type="HAMAP" id="MF_01139">
    <property type="entry name" value="ISPT"/>
    <property type="match status" value="1"/>
</dbReference>
<proteinExistence type="inferred from homology"/>
<dbReference type="GO" id="GO:0005829">
    <property type="term" value="C:cytosol"/>
    <property type="evidence" value="ECO:0007669"/>
    <property type="project" value="TreeGrafter"/>
</dbReference>
<dbReference type="AlphaFoldDB" id="A0A059F8T7"/>
<dbReference type="GO" id="GO:0016094">
    <property type="term" value="P:polyprenol biosynthetic process"/>
    <property type="evidence" value="ECO:0007669"/>
    <property type="project" value="TreeGrafter"/>
</dbReference>
<feature type="binding site" evidence="2">
    <location>
        <position position="28"/>
    </location>
    <ligand>
        <name>Mg(2+)</name>
        <dbReference type="ChEBI" id="CHEBI:18420"/>
    </ligand>
</feature>
<feature type="active site" description="Proton acceptor" evidence="2">
    <location>
        <position position="76"/>
    </location>
</feature>
<dbReference type="STRING" id="1280952.HJA_14045"/>
<dbReference type="GO" id="GO:0000287">
    <property type="term" value="F:magnesium ion binding"/>
    <property type="evidence" value="ECO:0007669"/>
    <property type="project" value="UniProtKB-UniRule"/>
</dbReference>
<feature type="binding site" evidence="2">
    <location>
        <position position="79"/>
    </location>
    <ligand>
        <name>substrate</name>
    </ligand>
</feature>
<dbReference type="EC" id="2.5.1.-" evidence="2"/>
<dbReference type="FunFam" id="3.40.1180.10:FF:000001">
    <property type="entry name" value="(2E,6E)-farnesyl-diphosphate-specific ditrans,polycis-undecaprenyl-diphosphate synthase"/>
    <property type="match status" value="1"/>
</dbReference>
<dbReference type="SUPFAM" id="SSF64005">
    <property type="entry name" value="Undecaprenyl diphosphate synthase"/>
    <property type="match status" value="1"/>
</dbReference>
<dbReference type="Pfam" id="PF01255">
    <property type="entry name" value="Prenyltransf"/>
    <property type="match status" value="1"/>
</dbReference>
<dbReference type="NCBIfam" id="NF011405">
    <property type="entry name" value="PRK14830.1"/>
    <property type="match status" value="1"/>
</dbReference>
<feature type="binding site" evidence="2">
    <location>
        <position position="196"/>
    </location>
    <ligand>
        <name>substrate</name>
    </ligand>
</feature>
<dbReference type="NCBIfam" id="NF011408">
    <property type="entry name" value="PRK14834.1"/>
    <property type="match status" value="1"/>
</dbReference>
<feature type="binding site" evidence="2">
    <location>
        <position position="77"/>
    </location>
    <ligand>
        <name>substrate</name>
    </ligand>
</feature>
<dbReference type="GO" id="GO:0008834">
    <property type="term" value="F:ditrans,polycis-undecaprenyl-diphosphate synthase [(2E,6E)-farnesyl-diphosphate specific] activity"/>
    <property type="evidence" value="ECO:0007669"/>
    <property type="project" value="TreeGrafter"/>
</dbReference>
<dbReference type="PATRIC" id="fig|1280952.3.peg.2811"/>
<name>A0A059F8T7_9PROT</name>
<feature type="active site" evidence="2">
    <location>
        <position position="28"/>
    </location>
</feature>
<comment type="similarity">
    <text evidence="2">Belongs to the UPP synthase family.</text>
</comment>
<evidence type="ECO:0000313" key="5">
    <source>
        <dbReference type="Proteomes" id="UP000024816"/>
    </source>
</evidence>
<keyword evidence="2" id="KW-0460">Magnesium</keyword>
<comment type="subunit">
    <text evidence="2">Homodimer.</text>
</comment>
<feature type="binding site" evidence="2">
    <location>
        <begin position="29"/>
        <end position="32"/>
    </location>
    <ligand>
        <name>substrate</name>
    </ligand>
</feature>
<dbReference type="InterPro" id="IPR018520">
    <property type="entry name" value="UPP_synth-like_CS"/>
</dbReference>
<sequence length="253" mass="27850">MSGEPAPASEGAGAQGLPGPQHVAIIMDGNGRWAKARGLPRAAGHERGVEALRRTVEAAPELGIRYLTVFSFSTENWRRPAAEVSALFGLLKAYVQRDLGRLKREGVCIRVIGRREGLPDDIAALVDKAERETAQNSDFYLNIAFNYGGREEIIRAAQKLAAAIEVGDLSADAVDEAAFARFLDTDGIPDPDLLIRTSGEYRLSNFLLWQAAYSELVFTDVLWPDFDKSTLQQAIAEFRSRERRFGAVTPETR</sequence>
<protein>
    <recommendedName>
        <fullName evidence="2">Isoprenyl transferase</fullName>
        <ecNumber evidence="2">2.5.1.-</ecNumber>
    </recommendedName>
</protein>
<comment type="cofactor">
    <cofactor evidence="2">
        <name>Mg(2+)</name>
        <dbReference type="ChEBI" id="CHEBI:18420"/>
    </cofactor>
    <text evidence="2">Binds 2 magnesium ions per subunit.</text>
</comment>
<comment type="function">
    <text evidence="2">Catalyzes the condensation of isopentenyl diphosphate (IPP) with allylic pyrophosphates generating different type of terpenoids.</text>
</comment>
<dbReference type="EMBL" id="ARYJ01000010">
    <property type="protein sequence ID" value="KCZ87007.1"/>
    <property type="molecule type" value="Genomic_DNA"/>
</dbReference>
<dbReference type="OrthoDB" id="4191603at2"/>
<evidence type="ECO:0000256" key="2">
    <source>
        <dbReference type="HAMAP-Rule" id="MF_01139"/>
    </source>
</evidence>
<gene>
    <name evidence="4" type="ORF">HJA_14045</name>
</gene>
<feature type="binding site" evidence="2">
    <location>
        <position position="41"/>
    </location>
    <ligand>
        <name>substrate</name>
    </ligand>
</feature>
<keyword evidence="1 2" id="KW-0808">Transferase</keyword>
<dbReference type="PANTHER" id="PTHR10291">
    <property type="entry name" value="DEHYDRODOLICHYL DIPHOSPHATE SYNTHASE FAMILY MEMBER"/>
    <property type="match status" value="1"/>
</dbReference>
<comment type="caution">
    <text evidence="4">The sequence shown here is derived from an EMBL/GenBank/DDBJ whole genome shotgun (WGS) entry which is preliminary data.</text>
</comment>
<evidence type="ECO:0000256" key="1">
    <source>
        <dbReference type="ARBA" id="ARBA00022679"/>
    </source>
</evidence>
<organism evidence="4 5">
    <name type="scientific">Hyphomonas jannaschiana VP2</name>
    <dbReference type="NCBI Taxonomy" id="1280952"/>
    <lineage>
        <taxon>Bacteria</taxon>
        <taxon>Pseudomonadati</taxon>
        <taxon>Pseudomonadota</taxon>
        <taxon>Alphaproteobacteria</taxon>
        <taxon>Hyphomonadales</taxon>
        <taxon>Hyphomonadaceae</taxon>
        <taxon>Hyphomonas</taxon>
    </lineage>
</organism>
<dbReference type="eggNOG" id="COG0020">
    <property type="taxonomic scope" value="Bacteria"/>
</dbReference>
<dbReference type="InterPro" id="IPR001441">
    <property type="entry name" value="UPP_synth-like"/>
</dbReference>
<dbReference type="CDD" id="cd00475">
    <property type="entry name" value="Cis_IPPS"/>
    <property type="match status" value="1"/>
</dbReference>
<dbReference type="PANTHER" id="PTHR10291:SF0">
    <property type="entry name" value="DEHYDRODOLICHYL DIPHOSPHATE SYNTHASE 2"/>
    <property type="match status" value="1"/>
</dbReference>
<feature type="binding site" evidence="2">
    <location>
        <position position="45"/>
    </location>
    <ligand>
        <name>substrate</name>
    </ligand>
</feature>
<dbReference type="PROSITE" id="PS01066">
    <property type="entry name" value="UPP_SYNTHASE"/>
    <property type="match status" value="1"/>
</dbReference>
<feature type="binding site" evidence="2">
    <location>
        <position position="215"/>
    </location>
    <ligand>
        <name>Mg(2+)</name>
        <dbReference type="ChEBI" id="CHEBI:18420"/>
    </ligand>
</feature>
<reference evidence="4 5" key="1">
    <citation type="journal article" date="2014" name="Antonie Van Leeuwenhoek">
        <title>Hyphomonas beringensis sp. nov. and Hyphomonas chukchiensis sp. nov., isolated from surface seawater of the Bering Sea and Chukchi Sea.</title>
        <authorList>
            <person name="Li C."/>
            <person name="Lai Q."/>
            <person name="Li G."/>
            <person name="Dong C."/>
            <person name="Wang J."/>
            <person name="Liao Y."/>
            <person name="Shao Z."/>
        </authorList>
    </citation>
    <scope>NUCLEOTIDE SEQUENCE [LARGE SCALE GENOMIC DNA]</scope>
    <source>
        <strain evidence="4 5">VP2</strain>
    </source>
</reference>
<dbReference type="InterPro" id="IPR036424">
    <property type="entry name" value="UPP_synth-like_sf"/>
</dbReference>
<dbReference type="RefSeq" id="WP_035583396.1">
    <property type="nucleotide sequence ID" value="NZ_ARYJ01000010.1"/>
</dbReference>
<feature type="binding site" evidence="2">
    <location>
        <begin position="202"/>
        <end position="204"/>
    </location>
    <ligand>
        <name>substrate</name>
    </ligand>
</feature>
<feature type="binding site" evidence="2">
    <location>
        <begin position="73"/>
        <end position="75"/>
    </location>
    <ligand>
        <name>substrate</name>
    </ligand>
</feature>
<feature type="compositionally biased region" description="Low complexity" evidence="3">
    <location>
        <begin position="1"/>
        <end position="12"/>
    </location>
</feature>
<dbReference type="Gene3D" id="3.40.1180.10">
    <property type="entry name" value="Decaprenyl diphosphate synthase-like"/>
    <property type="match status" value="1"/>
</dbReference>
<feature type="region of interest" description="Disordered" evidence="3">
    <location>
        <begin position="1"/>
        <end position="20"/>
    </location>
</feature>
<feature type="binding site" evidence="2">
    <location>
        <position position="33"/>
    </location>
    <ligand>
        <name>substrate</name>
    </ligand>
</feature>
<evidence type="ECO:0000313" key="4">
    <source>
        <dbReference type="EMBL" id="KCZ87007.1"/>
    </source>
</evidence>
<accession>A0A059F8T7</accession>